<protein>
    <submittedName>
        <fullName evidence="1">Uncharacterized protein</fullName>
    </submittedName>
</protein>
<gene>
    <name evidence="1" type="ORF">H4R20_000391</name>
</gene>
<comment type="caution">
    <text evidence="1">The sequence shown here is derived from an EMBL/GenBank/DDBJ whole genome shotgun (WGS) entry which is preliminary data.</text>
</comment>
<sequence length="113" mass="12380">MFEGYGNIAGVRMGVAAADYRYAHVYFGAGEVPILNGTPQYMADVNATEEEKAEVERAVNSAVSQFIPGDSPLYVRYAKERRRSEAGGGGRDEFEKGFAVGYRQGFVDGQKQQ</sequence>
<dbReference type="AlphaFoldDB" id="A0A9W8HZA4"/>
<proteinExistence type="predicted"/>
<dbReference type="EMBL" id="JANBUO010000011">
    <property type="protein sequence ID" value="KAJ2809087.1"/>
    <property type="molecule type" value="Genomic_DNA"/>
</dbReference>
<name>A0A9W8HZA4_9FUNG</name>
<dbReference type="Proteomes" id="UP001140094">
    <property type="component" value="Unassembled WGS sequence"/>
</dbReference>
<keyword evidence="2" id="KW-1185">Reference proteome</keyword>
<dbReference type="OrthoDB" id="439808at2759"/>
<evidence type="ECO:0000313" key="2">
    <source>
        <dbReference type="Proteomes" id="UP001140094"/>
    </source>
</evidence>
<reference evidence="1" key="1">
    <citation type="submission" date="2022-07" db="EMBL/GenBank/DDBJ databases">
        <title>Phylogenomic reconstructions and comparative analyses of Kickxellomycotina fungi.</title>
        <authorList>
            <person name="Reynolds N.K."/>
            <person name="Stajich J.E."/>
            <person name="Barry K."/>
            <person name="Grigoriev I.V."/>
            <person name="Crous P."/>
            <person name="Smith M.E."/>
        </authorList>
    </citation>
    <scope>NUCLEOTIDE SEQUENCE</scope>
    <source>
        <strain evidence="1">NRRL 1565</strain>
    </source>
</reference>
<evidence type="ECO:0000313" key="1">
    <source>
        <dbReference type="EMBL" id="KAJ2809087.1"/>
    </source>
</evidence>
<accession>A0A9W8HZA4</accession>
<organism evidence="1 2">
    <name type="scientific">Coemansia guatemalensis</name>
    <dbReference type="NCBI Taxonomy" id="2761395"/>
    <lineage>
        <taxon>Eukaryota</taxon>
        <taxon>Fungi</taxon>
        <taxon>Fungi incertae sedis</taxon>
        <taxon>Zoopagomycota</taxon>
        <taxon>Kickxellomycotina</taxon>
        <taxon>Kickxellomycetes</taxon>
        <taxon>Kickxellales</taxon>
        <taxon>Kickxellaceae</taxon>
        <taxon>Coemansia</taxon>
    </lineage>
</organism>